<dbReference type="Pfam" id="PF00805">
    <property type="entry name" value="Pentapeptide"/>
    <property type="match status" value="1"/>
</dbReference>
<dbReference type="InterPro" id="IPR051082">
    <property type="entry name" value="Pentapeptide-BTB/POZ_domain"/>
</dbReference>
<protein>
    <submittedName>
        <fullName evidence="1">Pentapeptide repeat protein</fullName>
    </submittedName>
</protein>
<keyword evidence="2" id="KW-1185">Reference proteome</keyword>
<dbReference type="Proteomes" id="UP000292027">
    <property type="component" value="Unassembled WGS sequence"/>
</dbReference>
<dbReference type="OrthoDB" id="154708at2"/>
<dbReference type="Gene3D" id="2.160.20.80">
    <property type="entry name" value="E3 ubiquitin-protein ligase SopA"/>
    <property type="match status" value="1"/>
</dbReference>
<gene>
    <name evidence="1" type="ORF">EV645_3424</name>
</gene>
<comment type="caution">
    <text evidence="1">The sequence shown here is derived from an EMBL/GenBank/DDBJ whole genome shotgun (WGS) entry which is preliminary data.</text>
</comment>
<evidence type="ECO:0000313" key="1">
    <source>
        <dbReference type="EMBL" id="RZU15885.1"/>
    </source>
</evidence>
<dbReference type="SUPFAM" id="SSF141571">
    <property type="entry name" value="Pentapeptide repeat-like"/>
    <property type="match status" value="1"/>
</dbReference>
<name>A0A4Q7X0S7_9ACTN</name>
<reference evidence="1 2" key="1">
    <citation type="journal article" date="2015" name="Stand. Genomic Sci.">
        <title>Genomic Encyclopedia of Bacterial and Archaeal Type Strains, Phase III: the genomes of soil and plant-associated and newly described type strains.</title>
        <authorList>
            <person name="Whitman W.B."/>
            <person name="Woyke T."/>
            <person name="Klenk H.P."/>
            <person name="Zhou Y."/>
            <person name="Lilburn T.G."/>
            <person name="Beck B.J."/>
            <person name="De Vos P."/>
            <person name="Vandamme P."/>
            <person name="Eisen J.A."/>
            <person name="Garrity G."/>
            <person name="Hugenholtz P."/>
            <person name="Kyrpides N.C."/>
        </authorList>
    </citation>
    <scope>NUCLEOTIDE SEQUENCE [LARGE SCALE GENOMIC DNA]</scope>
    <source>
        <strain evidence="1 2">VKM Ac-2540</strain>
    </source>
</reference>
<dbReference type="PANTHER" id="PTHR14136:SF17">
    <property type="entry name" value="BTB_POZ DOMAIN-CONTAINING PROTEIN KCTD9"/>
    <property type="match status" value="1"/>
</dbReference>
<sequence>MQSRTELRADCANCVGLCCIALTFTKSADFALDKPAGEPCPNLSDDFRCTIHKDLRSKGFQGCTVYDCFGAGQAITSRGQSAPEMFAALPILRQLHELLWYLDQVLEYDEAAREAIAHLEDVSRTPDLTTVDVNAERAAVNELLLKTSQRVRGKQSKKKERRGADLIGARLRGADLAKANLRGAYLIGADLREADLRQSDLIGADLRDTDLRGADLRGALFLTQSQINAARGDHSTRLPDAVTRPAHWTAAGA</sequence>
<dbReference type="EMBL" id="SHKR01000012">
    <property type="protein sequence ID" value="RZU15885.1"/>
    <property type="molecule type" value="Genomic_DNA"/>
</dbReference>
<accession>A0A4Q7X0S7</accession>
<dbReference type="AlphaFoldDB" id="A0A4Q7X0S7"/>
<dbReference type="RefSeq" id="WP_130444797.1">
    <property type="nucleotide sequence ID" value="NZ_SHKR01000012.1"/>
</dbReference>
<dbReference type="InterPro" id="IPR001646">
    <property type="entry name" value="5peptide_repeat"/>
</dbReference>
<dbReference type="PANTHER" id="PTHR14136">
    <property type="entry name" value="BTB_POZ DOMAIN-CONTAINING PROTEIN KCTD9"/>
    <property type="match status" value="1"/>
</dbReference>
<organism evidence="1 2">
    <name type="scientific">Kribbella rubisoli</name>
    <dbReference type="NCBI Taxonomy" id="3075929"/>
    <lineage>
        <taxon>Bacteria</taxon>
        <taxon>Bacillati</taxon>
        <taxon>Actinomycetota</taxon>
        <taxon>Actinomycetes</taxon>
        <taxon>Propionibacteriales</taxon>
        <taxon>Kribbellaceae</taxon>
        <taxon>Kribbella</taxon>
    </lineage>
</organism>
<proteinExistence type="predicted"/>
<evidence type="ECO:0000313" key="2">
    <source>
        <dbReference type="Proteomes" id="UP000292027"/>
    </source>
</evidence>